<accession>A0A2V3PLU9</accession>
<keyword evidence="2" id="KW-1185">Reference proteome</keyword>
<dbReference type="EMBL" id="QICL01000025">
    <property type="protein sequence ID" value="PXV61176.1"/>
    <property type="molecule type" value="Genomic_DNA"/>
</dbReference>
<protein>
    <submittedName>
        <fullName evidence="1">Uncharacterized protein</fullName>
    </submittedName>
</protein>
<proteinExistence type="predicted"/>
<reference evidence="1 2" key="1">
    <citation type="submission" date="2018-03" db="EMBL/GenBank/DDBJ databases">
        <title>Genomic Encyclopedia of Archaeal and Bacterial Type Strains, Phase II (KMG-II): from individual species to whole genera.</title>
        <authorList>
            <person name="Goeker M."/>
        </authorList>
    </citation>
    <scope>NUCLEOTIDE SEQUENCE [LARGE SCALE GENOMIC DNA]</scope>
    <source>
        <strain evidence="1 2">DSM 100214</strain>
    </source>
</reference>
<comment type="caution">
    <text evidence="1">The sequence shown here is derived from an EMBL/GenBank/DDBJ whole genome shotgun (WGS) entry which is preliminary data.</text>
</comment>
<evidence type="ECO:0000313" key="1">
    <source>
        <dbReference type="EMBL" id="PXV61176.1"/>
    </source>
</evidence>
<dbReference type="RefSeq" id="WP_110311801.1">
    <property type="nucleotide sequence ID" value="NZ_QICL01000025.1"/>
</dbReference>
<dbReference type="OrthoDB" id="10012899at2"/>
<evidence type="ECO:0000313" key="2">
    <source>
        <dbReference type="Proteomes" id="UP000247973"/>
    </source>
</evidence>
<dbReference type="AlphaFoldDB" id="A0A2V3PLU9"/>
<sequence>MIIMIIFVMNFYKQITAMAKSKYIKVTDEKGKSSVVLGINEAFYRSQKYKISEPTKEEIQEYFPSVRDIAPSANSIPSTPEKVNVDLHKEKEDHLTTKNDLLTEKQAHADTGNKLKLEQEGHASTKNALEALNIEFGKEKQAHADTGNKLKLEQEGHASTKNALEALNIEFGKEKQAHADTKLALENLKDTHKAEIEKLQSELKKKA</sequence>
<gene>
    <name evidence="1" type="ORF">CLV62_1259</name>
</gene>
<organism evidence="1 2">
    <name type="scientific">Dysgonomonas alginatilytica</name>
    <dbReference type="NCBI Taxonomy" id="1605892"/>
    <lineage>
        <taxon>Bacteria</taxon>
        <taxon>Pseudomonadati</taxon>
        <taxon>Bacteroidota</taxon>
        <taxon>Bacteroidia</taxon>
        <taxon>Bacteroidales</taxon>
        <taxon>Dysgonomonadaceae</taxon>
        <taxon>Dysgonomonas</taxon>
    </lineage>
</organism>
<dbReference type="Proteomes" id="UP000247973">
    <property type="component" value="Unassembled WGS sequence"/>
</dbReference>
<name>A0A2V3PLU9_9BACT</name>